<proteinExistence type="predicted"/>
<dbReference type="KEGG" id="orh:Ornrh_2205"/>
<dbReference type="Proteomes" id="UP000006051">
    <property type="component" value="Chromosome"/>
</dbReference>
<dbReference type="Pfam" id="PF09917">
    <property type="entry name" value="DUF2147"/>
    <property type="match status" value="1"/>
</dbReference>
<keyword evidence="4" id="KW-1185">Reference proteome</keyword>
<reference evidence="3 4" key="1">
    <citation type="submission" date="2012-06" db="EMBL/GenBank/DDBJ databases">
        <title>The complete genome of Ornithobacterium rhinotracheale DSM 15997.</title>
        <authorList>
            <consortium name="US DOE Joint Genome Institute (JGI-PGF)"/>
            <person name="Lucas S."/>
            <person name="Copeland A."/>
            <person name="Lapidus A."/>
            <person name="Goodwin L."/>
            <person name="Pitluck S."/>
            <person name="Peters L."/>
            <person name="Mikhailova N."/>
            <person name="Teshima H."/>
            <person name="Kyrpides N."/>
            <person name="Mavromatis K."/>
            <person name="Pagani I."/>
            <person name="Ivanova N."/>
            <person name="Ovchinnikova G."/>
            <person name="Zeytun A."/>
            <person name="Detter J.C."/>
            <person name="Han C."/>
            <person name="Land M."/>
            <person name="Hauser L."/>
            <person name="Markowitz V."/>
            <person name="Cheng J.-F."/>
            <person name="Hugenholtz P."/>
            <person name="Woyke T."/>
            <person name="Wu D."/>
            <person name="Lang E."/>
            <person name="Kopitz M."/>
            <person name="Brambilla E."/>
            <person name="Klenk H.-P."/>
            <person name="Eisen J.A."/>
        </authorList>
    </citation>
    <scope>NUCLEOTIDE SEQUENCE [LARGE SCALE GENOMIC DNA]</scope>
    <source>
        <strain evidence="4">ATCC 51463 / DSM 15997 / CCUG 23171 / LMG 9086</strain>
    </source>
</reference>
<dbReference type="GeneID" id="71570278"/>
<dbReference type="Gene3D" id="2.40.128.520">
    <property type="match status" value="1"/>
</dbReference>
<sequence length="140" mass="15796">MKRILLLLFISLSGFIMAQSPVGTWKTIDDNTGKARSFVKIYEKNGELFGKIVKITNPALQDKRCEKCKGDKKNKPLLGFEVITGLKKNGNIWEDGKITDPDSGKEYSCKIELDGKNKLKVRGFLGFSLLGRTQVWERVN</sequence>
<name>I4A302_ORNRL</name>
<dbReference type="HOGENOM" id="CLU_108869_0_1_10"/>
<feature type="chain" id="PRO_5003684804" description="DUF2147 domain-containing protein" evidence="1">
    <location>
        <begin position="19"/>
        <end position="140"/>
    </location>
</feature>
<dbReference type="PANTHER" id="PTHR36919:SF3">
    <property type="entry name" value="BLL5882 PROTEIN"/>
    <property type="match status" value="1"/>
</dbReference>
<dbReference type="InterPro" id="IPR019223">
    <property type="entry name" value="DUF2147"/>
</dbReference>
<dbReference type="AlphaFoldDB" id="I4A302"/>
<dbReference type="GeneID" id="97258786"/>
<accession>I4A302</accession>
<organism evidence="3 4">
    <name type="scientific">Ornithobacterium rhinotracheale (strain ATCC 51463 / DSM 15997 / CCUG 23171 / CIP 104009 / LMG 9086)</name>
    <dbReference type="NCBI Taxonomy" id="867902"/>
    <lineage>
        <taxon>Bacteria</taxon>
        <taxon>Pseudomonadati</taxon>
        <taxon>Bacteroidota</taxon>
        <taxon>Flavobacteriia</taxon>
        <taxon>Flavobacteriales</taxon>
        <taxon>Weeksellaceae</taxon>
        <taxon>Ornithobacterium</taxon>
    </lineage>
</organism>
<feature type="signal peptide" evidence="1">
    <location>
        <begin position="1"/>
        <end position="18"/>
    </location>
</feature>
<keyword evidence="1" id="KW-0732">Signal</keyword>
<gene>
    <name evidence="3" type="ordered locus">Ornrh_2205</name>
</gene>
<dbReference type="PANTHER" id="PTHR36919">
    <property type="entry name" value="BLR1215 PROTEIN"/>
    <property type="match status" value="1"/>
</dbReference>
<evidence type="ECO:0000259" key="2">
    <source>
        <dbReference type="Pfam" id="PF09917"/>
    </source>
</evidence>
<dbReference type="RefSeq" id="WP_014791839.1">
    <property type="nucleotide sequence ID" value="NC_018016.1"/>
</dbReference>
<protein>
    <recommendedName>
        <fullName evidence="2">DUF2147 domain-containing protein</fullName>
    </recommendedName>
</protein>
<feature type="domain" description="DUF2147" evidence="2">
    <location>
        <begin position="23"/>
        <end position="138"/>
    </location>
</feature>
<dbReference type="eggNOG" id="COG4731">
    <property type="taxonomic scope" value="Bacteria"/>
</dbReference>
<dbReference type="EMBL" id="CP003283">
    <property type="protein sequence ID" value="AFL98336.1"/>
    <property type="molecule type" value="Genomic_DNA"/>
</dbReference>
<evidence type="ECO:0000313" key="3">
    <source>
        <dbReference type="EMBL" id="AFL98336.1"/>
    </source>
</evidence>
<evidence type="ECO:0000313" key="4">
    <source>
        <dbReference type="Proteomes" id="UP000006051"/>
    </source>
</evidence>
<dbReference type="STRING" id="867902.Ornrh_2205"/>
<evidence type="ECO:0000256" key="1">
    <source>
        <dbReference type="SAM" id="SignalP"/>
    </source>
</evidence>